<dbReference type="SUPFAM" id="SSF53822">
    <property type="entry name" value="Periplasmic binding protein-like I"/>
    <property type="match status" value="1"/>
</dbReference>
<evidence type="ECO:0000256" key="2">
    <source>
        <dbReference type="ARBA" id="ARBA00007639"/>
    </source>
</evidence>
<reference evidence="6 7" key="1">
    <citation type="submission" date="2018-07" db="EMBL/GenBank/DDBJ databases">
        <title>Anaerosacharophilus polymeroproducens gen. nov. sp. nov., an anaerobic bacterium isolated from salt field.</title>
        <authorList>
            <person name="Kim W."/>
            <person name="Yang S.-H."/>
            <person name="Oh J."/>
            <person name="Lee J.-H."/>
            <person name="Kwon K.K."/>
        </authorList>
    </citation>
    <scope>NUCLEOTIDE SEQUENCE [LARGE SCALE GENOMIC DNA]</scope>
    <source>
        <strain evidence="6 7">MCWD5</strain>
    </source>
</reference>
<comment type="similarity">
    <text evidence="2">Belongs to the bacterial solute-binding protein 2 family.</text>
</comment>
<dbReference type="Gene3D" id="3.40.50.2300">
    <property type="match status" value="2"/>
</dbReference>
<evidence type="ECO:0000256" key="4">
    <source>
        <dbReference type="SAM" id="SignalP"/>
    </source>
</evidence>
<feature type="chain" id="PRO_5017026343" evidence="4">
    <location>
        <begin position="20"/>
        <end position="316"/>
    </location>
</feature>
<dbReference type="CDD" id="cd01536">
    <property type="entry name" value="PBP1_ABC_sugar_binding-like"/>
    <property type="match status" value="1"/>
</dbReference>
<dbReference type="PANTHER" id="PTHR46847">
    <property type="entry name" value="D-ALLOSE-BINDING PERIPLASMIC PROTEIN-RELATED"/>
    <property type="match status" value="1"/>
</dbReference>
<evidence type="ECO:0000313" key="6">
    <source>
        <dbReference type="EMBL" id="RDU24213.1"/>
    </source>
</evidence>
<comment type="caution">
    <text evidence="6">The sequence shown here is derived from an EMBL/GenBank/DDBJ whole genome shotgun (WGS) entry which is preliminary data.</text>
</comment>
<feature type="domain" description="Periplasmic binding protein" evidence="5">
    <location>
        <begin position="34"/>
        <end position="287"/>
    </location>
</feature>
<evidence type="ECO:0000256" key="1">
    <source>
        <dbReference type="ARBA" id="ARBA00004196"/>
    </source>
</evidence>
<feature type="signal peptide" evidence="4">
    <location>
        <begin position="1"/>
        <end position="19"/>
    </location>
</feature>
<organism evidence="6 7">
    <name type="scientific">Anaerosacchariphilus polymeriproducens</name>
    <dbReference type="NCBI Taxonomy" id="1812858"/>
    <lineage>
        <taxon>Bacteria</taxon>
        <taxon>Bacillati</taxon>
        <taxon>Bacillota</taxon>
        <taxon>Clostridia</taxon>
        <taxon>Lachnospirales</taxon>
        <taxon>Lachnospiraceae</taxon>
        <taxon>Anaerosacchariphilus</taxon>
    </lineage>
</organism>
<evidence type="ECO:0000313" key="7">
    <source>
        <dbReference type="Proteomes" id="UP000255036"/>
    </source>
</evidence>
<comment type="subcellular location">
    <subcellularLocation>
        <location evidence="1">Cell envelope</location>
    </subcellularLocation>
</comment>
<dbReference type="RefSeq" id="WP_115481237.1">
    <property type="nucleotide sequence ID" value="NZ_QRCT01000014.1"/>
</dbReference>
<evidence type="ECO:0000259" key="5">
    <source>
        <dbReference type="Pfam" id="PF13407"/>
    </source>
</evidence>
<dbReference type="OrthoDB" id="569491at2"/>
<dbReference type="GO" id="GO:0030246">
    <property type="term" value="F:carbohydrate binding"/>
    <property type="evidence" value="ECO:0007669"/>
    <property type="project" value="UniProtKB-ARBA"/>
</dbReference>
<gene>
    <name evidence="6" type="ORF">DWV06_05815</name>
</gene>
<name>A0A371AXA9_9FIRM</name>
<dbReference type="AlphaFoldDB" id="A0A371AXA9"/>
<dbReference type="PANTHER" id="PTHR46847:SF1">
    <property type="entry name" value="D-ALLOSE-BINDING PERIPLASMIC PROTEIN-RELATED"/>
    <property type="match status" value="1"/>
</dbReference>
<dbReference type="InterPro" id="IPR028082">
    <property type="entry name" value="Peripla_BP_I"/>
</dbReference>
<proteinExistence type="inferred from homology"/>
<dbReference type="GO" id="GO:0030313">
    <property type="term" value="C:cell envelope"/>
    <property type="evidence" value="ECO:0007669"/>
    <property type="project" value="UniProtKB-SubCell"/>
</dbReference>
<evidence type="ECO:0000256" key="3">
    <source>
        <dbReference type="ARBA" id="ARBA00022729"/>
    </source>
</evidence>
<dbReference type="InterPro" id="IPR025997">
    <property type="entry name" value="SBP_2_dom"/>
</dbReference>
<keyword evidence="3 4" id="KW-0732">Signal</keyword>
<sequence length="316" mass="33380">MKKVLALVIAMIMMVTFIACEGSSTKKTNDEITIGVILKTLSSEYWGYVAAGVKAAEKDFGVKVNLQGPASETSYDEQNNMIETTLSTNDLDALVVAPLQPESIAFVLGNTQIPILFVDTDAEFSNKTAYIGTGNYEAAYLGGEYAAKQKGKGAIAVVIAGVQGNTNSYEREKGYIDALEAKGVKVASVQYAEATTDKATNIMENMLTSLKNNVDIVCCVNDDMAAGAANACKQAGVEGVTIVGFDGIQTGVKNVMNGVVSASVAQSPYNMGYQAVENAVKAVKGEEVEKVIKTGVSIITSENAKDYLAELKSVLK</sequence>
<keyword evidence="7" id="KW-1185">Reference proteome</keyword>
<dbReference type="Proteomes" id="UP000255036">
    <property type="component" value="Unassembled WGS sequence"/>
</dbReference>
<dbReference type="PROSITE" id="PS51257">
    <property type="entry name" value="PROKAR_LIPOPROTEIN"/>
    <property type="match status" value="1"/>
</dbReference>
<dbReference type="Pfam" id="PF13407">
    <property type="entry name" value="Peripla_BP_4"/>
    <property type="match status" value="1"/>
</dbReference>
<accession>A0A371AXA9</accession>
<protein>
    <submittedName>
        <fullName evidence="6">Sugar ABC transporter substrate-binding protein</fullName>
    </submittedName>
</protein>
<dbReference type="EMBL" id="QRCT01000014">
    <property type="protein sequence ID" value="RDU24213.1"/>
    <property type="molecule type" value="Genomic_DNA"/>
</dbReference>